<proteinExistence type="predicted"/>
<keyword evidence="2" id="KW-1185">Reference proteome</keyword>
<dbReference type="GeneID" id="11139963"/>
<sequence length="149" mass="17222">MVKREDLVLAVAWELLRARRERGLRDPVPSLYDLTKVLARLREMGVDVGLEFIEYSHGPYSPDLEPFLEELSERGLGVYRVDVHIPRAPVGVDPDYAWAIIEHQLSERDADRKYVRKRFEPRAEPGQLPGELQEKIRAAVRGYLEEASR</sequence>
<gene>
    <name evidence="1" type="ordered locus">Pyrfu_0319</name>
</gene>
<dbReference type="Proteomes" id="UP000001037">
    <property type="component" value="Chromosome"/>
</dbReference>
<dbReference type="RefSeq" id="WP_014025868.1">
    <property type="nucleotide sequence ID" value="NC_015931.1"/>
</dbReference>
<dbReference type="InParanoid" id="G0EFM0"/>
<dbReference type="eggNOG" id="arCOG00724">
    <property type="taxonomic scope" value="Archaea"/>
</dbReference>
<dbReference type="HOGENOM" id="CLU_1745612_0_0_2"/>
<evidence type="ECO:0000313" key="2">
    <source>
        <dbReference type="Proteomes" id="UP000001037"/>
    </source>
</evidence>
<protein>
    <submittedName>
        <fullName evidence="1">Uncharacterized protein</fullName>
    </submittedName>
</protein>
<organism evidence="1 2">
    <name type="scientific">Pyrolobus fumarii (strain DSM 11204 / 1A)</name>
    <dbReference type="NCBI Taxonomy" id="694429"/>
    <lineage>
        <taxon>Archaea</taxon>
        <taxon>Thermoproteota</taxon>
        <taxon>Thermoprotei</taxon>
        <taxon>Desulfurococcales</taxon>
        <taxon>Pyrodictiaceae</taxon>
        <taxon>Pyrolobus</taxon>
    </lineage>
</organism>
<dbReference type="AlphaFoldDB" id="G0EFM0"/>
<dbReference type="EMBL" id="CP002838">
    <property type="protein sequence ID" value="AEM38191.1"/>
    <property type="molecule type" value="Genomic_DNA"/>
</dbReference>
<evidence type="ECO:0000313" key="1">
    <source>
        <dbReference type="EMBL" id="AEM38191.1"/>
    </source>
</evidence>
<reference evidence="1 2" key="1">
    <citation type="journal article" date="2011" name="Stand. Genomic Sci.">
        <title>Complete genome sequence of the hyperthermophilic chemolithoautotroph Pyrolobus fumarii type strain (1A).</title>
        <authorList>
            <person name="Anderson I."/>
            <person name="Goker M."/>
            <person name="Nolan M."/>
            <person name="Lucas S."/>
            <person name="Hammon N."/>
            <person name="Deshpande S."/>
            <person name="Cheng J.F."/>
            <person name="Tapia R."/>
            <person name="Han C."/>
            <person name="Goodwin L."/>
            <person name="Pitluck S."/>
            <person name="Huntemann M."/>
            <person name="Liolios K."/>
            <person name="Ivanova N."/>
            <person name="Pagani I."/>
            <person name="Mavromatis K."/>
            <person name="Ovchinikova G."/>
            <person name="Pati A."/>
            <person name="Chen A."/>
            <person name="Palaniappan K."/>
            <person name="Land M."/>
            <person name="Hauser L."/>
            <person name="Brambilla E.M."/>
            <person name="Huber H."/>
            <person name="Yasawong M."/>
            <person name="Rohde M."/>
            <person name="Spring S."/>
            <person name="Abt B."/>
            <person name="Sikorski J."/>
            <person name="Wirth R."/>
            <person name="Detter J.C."/>
            <person name="Woyke T."/>
            <person name="Bristow J."/>
            <person name="Eisen J.A."/>
            <person name="Markowitz V."/>
            <person name="Hugenholtz P."/>
            <person name="Kyrpides N.C."/>
            <person name="Klenk H.P."/>
            <person name="Lapidus A."/>
        </authorList>
    </citation>
    <scope>NUCLEOTIDE SEQUENCE [LARGE SCALE GENOMIC DNA]</scope>
    <source>
        <strain evidence="2">DSM 11204 / 1A</strain>
    </source>
</reference>
<name>G0EFM0_PYRF1</name>
<dbReference type="KEGG" id="pfm:Pyrfu_0319"/>
<accession>G0EFM0</accession>